<evidence type="ECO:0008006" key="3">
    <source>
        <dbReference type="Google" id="ProtNLM"/>
    </source>
</evidence>
<evidence type="ECO:0000313" key="2">
    <source>
        <dbReference type="Proteomes" id="UP000182715"/>
    </source>
</evidence>
<reference evidence="1 2" key="1">
    <citation type="submission" date="2014-11" db="EMBL/GenBank/DDBJ databases">
        <authorList>
            <person name="Diene M.Seydina."/>
        </authorList>
    </citation>
    <scope>NUCLEOTIDE SEQUENCE [LARGE SCALE GENOMIC DNA]</scope>
    <source>
        <strain evidence="1 2">Neisseria meningitidis CHUV</strain>
    </source>
</reference>
<evidence type="ECO:0000313" key="1">
    <source>
        <dbReference type="EMBL" id="CRL92445.1"/>
    </source>
</evidence>
<sequence length="133" mass="15680">MKLKSLDFPTGYFYFDNAAINSDKVEVIAVGYRNTDKTIKIFIEDVIHFRVVDESYFIDTFMDLISEDADRALLHENGGQSFFELLDECYAEWILKESYFPLNREFFKYYIFMFEQTFIEIIGSSATYSIIEG</sequence>
<name>A0A0H5DLW6_NEIMI</name>
<protein>
    <recommendedName>
        <fullName evidence="3">MafB silent cassette</fullName>
    </recommendedName>
</protein>
<dbReference type="AlphaFoldDB" id="A0A0H5DLW6"/>
<accession>A0A0H5DLW6</accession>
<proteinExistence type="predicted"/>
<dbReference type="EMBL" id="CVTF01000095">
    <property type="protein sequence ID" value="CRL92445.1"/>
    <property type="molecule type" value="Genomic_DNA"/>
</dbReference>
<dbReference type="Proteomes" id="UP000182715">
    <property type="component" value="Unassembled WGS sequence"/>
</dbReference>
<dbReference type="OMA" id="RYAEWIL"/>
<organism evidence="1 2">
    <name type="scientific">Neisseria meningitidis serogroup B</name>
    <dbReference type="NCBI Taxonomy" id="491"/>
    <lineage>
        <taxon>Bacteria</taxon>
        <taxon>Pseudomonadati</taxon>
        <taxon>Pseudomonadota</taxon>
        <taxon>Betaproteobacteria</taxon>
        <taxon>Neisseriales</taxon>
        <taxon>Neisseriaceae</taxon>
        <taxon>Neisseria</taxon>
    </lineage>
</organism>